<protein>
    <recommendedName>
        <fullName evidence="3">DUF3791 domain-containing protein</fullName>
    </recommendedName>
</protein>
<dbReference type="OrthoDB" id="1080189at2"/>
<proteinExistence type="predicted"/>
<dbReference type="EMBL" id="AM180355">
    <property type="protein sequence ID" value="CCA62892.1"/>
    <property type="molecule type" value="Genomic_DNA"/>
</dbReference>
<dbReference type="Proteomes" id="UP000001978">
    <property type="component" value="Chromosome"/>
</dbReference>
<evidence type="ECO:0000313" key="1">
    <source>
        <dbReference type="EMBL" id="CCA62892.1"/>
    </source>
</evidence>
<dbReference type="BioCyc" id="PDIF272563:G12WB-3320-MONOMER"/>
<reference evidence="1 2" key="1">
    <citation type="journal article" date="2006" name="Nat. Genet.">
        <title>The multidrug-resistant human pathogen Clostridium difficile has a highly mobile, mosaic genome.</title>
        <authorList>
            <person name="Sebaihia M."/>
            <person name="Wren B.W."/>
            <person name="Mullany P."/>
            <person name="Fairweather N.F."/>
            <person name="Minton N."/>
            <person name="Stabler R."/>
            <person name="Thomson N.R."/>
            <person name="Roberts A.P."/>
            <person name="Cerdeno-Tarraga A.M."/>
            <person name="Wang H."/>
            <person name="Holden M.T.G."/>
            <person name="Wright A."/>
            <person name="Churcher C."/>
            <person name="Quail M.A."/>
            <person name="Baker S."/>
            <person name="Bason N."/>
            <person name="Brooks K."/>
            <person name="Chillingworth T."/>
            <person name="Cronin A."/>
            <person name="Davis P."/>
            <person name="Dowd L."/>
            <person name="Fraser A."/>
            <person name="Feltwell T."/>
            <person name="Hance Z."/>
            <person name="Holroyd S."/>
            <person name="Jagels K."/>
            <person name="Moule S."/>
            <person name="Mungall K."/>
            <person name="Price C."/>
            <person name="Rabbinowitsch R."/>
            <person name="Sharp S."/>
            <person name="Simmonds M."/>
            <person name="Steven K."/>
            <person name="Unwin L."/>
            <person name="Whithead S."/>
            <person name="Dupuy B."/>
            <person name="Dougan G."/>
            <person name="Barrell B.and.Parkhill.J."/>
        </authorList>
    </citation>
    <scope>NUCLEOTIDE SEQUENCE [LARGE SCALE GENOMIC DNA]</scope>
    <source>
        <strain evidence="1 2">630</strain>
    </source>
</reference>
<gene>
    <name evidence="1" type="ordered locus">CD630_31563</name>
</gene>
<reference key="2">
    <citation type="submission" date="2006-06" db="EMBL/GenBank/DDBJ databases">
        <title>Reannotation of the genome sequence of Clostridium difficile strain 630.</title>
        <authorList>
            <person name="Monot M."/>
            <person name="Boursaux-Eude C."/>
            <person name="Thibonnier M."/>
            <person name="Vallenet D."/>
            <person name="Moszer I."/>
            <person name="Medigue C."/>
            <person name="Martin-Verstraete I.and.Dupuy.B."/>
        </authorList>
    </citation>
    <scope>NUCLEOTIDE SEQUENCE</scope>
    <source>
        <strain>630</strain>
    </source>
</reference>
<accession>F3Y652</accession>
<organism evidence="1 2">
    <name type="scientific">Clostridioides difficile (strain 630)</name>
    <name type="common">Peptoclostridium difficile</name>
    <dbReference type="NCBI Taxonomy" id="272563"/>
    <lineage>
        <taxon>Bacteria</taxon>
        <taxon>Bacillati</taxon>
        <taxon>Bacillota</taxon>
        <taxon>Clostridia</taxon>
        <taxon>Peptostreptococcales</taxon>
        <taxon>Peptostreptococcaceae</taxon>
        <taxon>Clostridioides</taxon>
    </lineage>
</organism>
<sequence length="78" mass="9141">MIMEANKTLLQILYKKIILEFSKQTGKSLEESMDYLYTSETYKLISEGVSDMHCKGHIYLAQELMLENGLMYHKGYPR</sequence>
<dbReference type="AlphaFoldDB" id="F3Y652"/>
<evidence type="ECO:0008006" key="3">
    <source>
        <dbReference type="Google" id="ProtNLM"/>
    </source>
</evidence>
<dbReference type="EnsemblBacteria" id="CCA62892">
    <property type="protein sequence ID" value="CCA62892"/>
    <property type="gene ID" value="CD630_31563"/>
</dbReference>
<dbReference type="KEGG" id="cdf:CD630_31563"/>
<evidence type="ECO:0000313" key="2">
    <source>
        <dbReference type="Proteomes" id="UP000001978"/>
    </source>
</evidence>
<dbReference type="eggNOG" id="ENOG5033621">
    <property type="taxonomic scope" value="Bacteria"/>
</dbReference>
<name>F3Y652_CLOD6</name>